<dbReference type="GO" id="GO:0009279">
    <property type="term" value="C:cell outer membrane"/>
    <property type="evidence" value="ECO:0007669"/>
    <property type="project" value="UniProtKB-SubCell"/>
</dbReference>
<keyword evidence="9 10" id="KW-0998">Cell outer membrane</keyword>
<dbReference type="InterPro" id="IPR012910">
    <property type="entry name" value="Plug_dom"/>
</dbReference>
<dbReference type="OrthoDB" id="9812892at2"/>
<dbReference type="Gene3D" id="2.170.130.10">
    <property type="entry name" value="TonB-dependent receptor, plug domain"/>
    <property type="match status" value="1"/>
</dbReference>
<evidence type="ECO:0000256" key="2">
    <source>
        <dbReference type="ARBA" id="ARBA00022448"/>
    </source>
</evidence>
<evidence type="ECO:0000313" key="16">
    <source>
        <dbReference type="Proteomes" id="UP000325105"/>
    </source>
</evidence>
<reference evidence="15 16" key="1">
    <citation type="submission" date="2019-07" db="EMBL/GenBank/DDBJ databases">
        <title>Genomic Encyclopedia of Archaeal and Bacterial Type Strains, Phase II (KMG-II): from individual species to whole genera.</title>
        <authorList>
            <person name="Goeker M."/>
        </authorList>
    </citation>
    <scope>NUCLEOTIDE SEQUENCE [LARGE SCALE GENOMIC DNA]</scope>
    <source>
        <strain evidence="15 16">DSM 18850</strain>
    </source>
</reference>
<keyword evidence="5 12" id="KW-0732">Signal</keyword>
<feature type="signal peptide" evidence="12">
    <location>
        <begin position="1"/>
        <end position="24"/>
    </location>
</feature>
<keyword evidence="4 10" id="KW-0812">Transmembrane</keyword>
<accession>A0A5S5DRE6</accession>
<gene>
    <name evidence="15" type="ORF">BC792_101160</name>
</gene>
<keyword evidence="2 10" id="KW-0813">Transport</keyword>
<keyword evidence="3 10" id="KW-1134">Transmembrane beta strand</keyword>
<dbReference type="RefSeq" id="WP_148907074.1">
    <property type="nucleotide sequence ID" value="NZ_VNHX01000001.1"/>
</dbReference>
<dbReference type="Pfam" id="PF00593">
    <property type="entry name" value="TonB_dep_Rec_b-barrel"/>
    <property type="match status" value="1"/>
</dbReference>
<comment type="caution">
    <text evidence="15">The sequence shown here is derived from an EMBL/GenBank/DDBJ whole genome shotgun (WGS) entry which is preliminary data.</text>
</comment>
<dbReference type="Gene3D" id="2.40.170.20">
    <property type="entry name" value="TonB-dependent receptor, beta-barrel domain"/>
    <property type="match status" value="1"/>
</dbReference>
<dbReference type="InterPro" id="IPR036942">
    <property type="entry name" value="Beta-barrel_TonB_sf"/>
</dbReference>
<feature type="domain" description="TonB-dependent receptor-like beta-barrel" evidence="13">
    <location>
        <begin position="293"/>
        <end position="751"/>
    </location>
</feature>
<dbReference type="InterPro" id="IPR039426">
    <property type="entry name" value="TonB-dep_rcpt-like"/>
</dbReference>
<dbReference type="AlphaFoldDB" id="A0A5S5DRE6"/>
<keyword evidence="7 10" id="KW-0472">Membrane</keyword>
<dbReference type="PROSITE" id="PS52016">
    <property type="entry name" value="TONB_DEPENDENT_REC_3"/>
    <property type="match status" value="1"/>
</dbReference>
<evidence type="ECO:0000313" key="15">
    <source>
        <dbReference type="EMBL" id="TYP98503.1"/>
    </source>
</evidence>
<keyword evidence="8 15" id="KW-0675">Receptor</keyword>
<evidence type="ECO:0000256" key="4">
    <source>
        <dbReference type="ARBA" id="ARBA00022692"/>
    </source>
</evidence>
<evidence type="ECO:0000256" key="8">
    <source>
        <dbReference type="ARBA" id="ARBA00023170"/>
    </source>
</evidence>
<dbReference type="PANTHER" id="PTHR30069">
    <property type="entry name" value="TONB-DEPENDENT OUTER MEMBRANE RECEPTOR"/>
    <property type="match status" value="1"/>
</dbReference>
<comment type="similarity">
    <text evidence="10 11">Belongs to the TonB-dependent receptor family.</text>
</comment>
<evidence type="ECO:0000256" key="3">
    <source>
        <dbReference type="ARBA" id="ARBA00022452"/>
    </source>
</evidence>
<name>A0A5S5DRE6_9SPHI</name>
<dbReference type="GO" id="GO:0044718">
    <property type="term" value="P:siderophore transmembrane transport"/>
    <property type="evidence" value="ECO:0007669"/>
    <property type="project" value="TreeGrafter"/>
</dbReference>
<evidence type="ECO:0000256" key="9">
    <source>
        <dbReference type="ARBA" id="ARBA00023237"/>
    </source>
</evidence>
<feature type="domain" description="TonB-dependent receptor plug" evidence="14">
    <location>
        <begin position="125"/>
        <end position="226"/>
    </location>
</feature>
<dbReference type="Proteomes" id="UP000325105">
    <property type="component" value="Unassembled WGS sequence"/>
</dbReference>
<protein>
    <submittedName>
        <fullName evidence="15">Outer membrane receptor protein involved in Fe transport</fullName>
    </submittedName>
</protein>
<evidence type="ECO:0000256" key="10">
    <source>
        <dbReference type="PROSITE-ProRule" id="PRU01360"/>
    </source>
</evidence>
<keyword evidence="16" id="KW-1185">Reference proteome</keyword>
<evidence type="ECO:0000256" key="5">
    <source>
        <dbReference type="ARBA" id="ARBA00022729"/>
    </source>
</evidence>
<evidence type="ECO:0000256" key="12">
    <source>
        <dbReference type="SAM" id="SignalP"/>
    </source>
</evidence>
<evidence type="ECO:0000259" key="13">
    <source>
        <dbReference type="Pfam" id="PF00593"/>
    </source>
</evidence>
<evidence type="ECO:0000256" key="7">
    <source>
        <dbReference type="ARBA" id="ARBA00023136"/>
    </source>
</evidence>
<dbReference type="InterPro" id="IPR008969">
    <property type="entry name" value="CarboxyPept-like_regulatory"/>
</dbReference>
<feature type="chain" id="PRO_5024394363" evidence="12">
    <location>
        <begin position="25"/>
        <end position="781"/>
    </location>
</feature>
<evidence type="ECO:0000256" key="11">
    <source>
        <dbReference type="RuleBase" id="RU003357"/>
    </source>
</evidence>
<comment type="subcellular location">
    <subcellularLocation>
        <location evidence="1 10">Cell outer membrane</location>
        <topology evidence="1 10">Multi-pass membrane protein</topology>
    </subcellularLocation>
</comment>
<proteinExistence type="inferred from homology"/>
<organism evidence="15 16">
    <name type="scientific">Sphingobacterium allocomposti</name>
    <dbReference type="NCBI Taxonomy" id="415956"/>
    <lineage>
        <taxon>Bacteria</taxon>
        <taxon>Pseudomonadati</taxon>
        <taxon>Bacteroidota</taxon>
        <taxon>Sphingobacteriia</taxon>
        <taxon>Sphingobacteriales</taxon>
        <taxon>Sphingobacteriaceae</taxon>
        <taxon>Sphingobacterium</taxon>
    </lineage>
</organism>
<dbReference type="SUPFAM" id="SSF56935">
    <property type="entry name" value="Porins"/>
    <property type="match status" value="1"/>
</dbReference>
<evidence type="ECO:0000256" key="6">
    <source>
        <dbReference type="ARBA" id="ARBA00023077"/>
    </source>
</evidence>
<dbReference type="InterPro" id="IPR000531">
    <property type="entry name" value="Beta-barrel_TonB"/>
</dbReference>
<dbReference type="GO" id="GO:0015344">
    <property type="term" value="F:siderophore uptake transmembrane transporter activity"/>
    <property type="evidence" value="ECO:0007669"/>
    <property type="project" value="TreeGrafter"/>
</dbReference>
<sequence>MKQNSTFFLIIVLLFCISPTTAQQKTEVYRARVSSGQSPVPAASIRIGQQALLSDEEGLFSFRAAPGASLLIEITALGFKPLKQRMTVVDGRSNDLLAFYLEAEDRHIEEIEVVGFTKVQEVNRQAYNVTALDATKLYNSSMNIASALDRVPGVRVRQSGGLGSTMNLSLNGFSGNHVRYFIDGIPMDNFGSSFQMNNIPINMAERVEVYKGVVPIWLGTDALGGAVNIVTSTKPTNYVDVSYGYGSFNTHRTVINTGYISKKGFTVQLNAYQNYSDNNYSVTVDAADINTGAYARNASVKRFHDKFHNEALIAQLGVVNKPYADRLLVGITLGKNYKEIQTGARMTTVFGGIHRRGNTIMPTLKYQKNDLIEGLNIALNANFNLGTEQNIDTLNRRYDWYGNYKETGVNGERSRQLYEYRNNEGLASLTADYQISEKQSISLGNTATTFNRKGENTLDEQSSLYETGKRTLKNVLGVGYSYTLDGVWSSTLFGKYLFQHNKNEDITNTSSHEFGYGFASTYFPKPALQLKASYELTNRLPTPYELFGDVENQDGNFNLKPEHSHNINLGALYDWKSGDAHRFSAGGNLIYRYAFDFIYNRFNNNQTKLIADNRDGVSTRGVDAEFRYSYKRLFNIGGSLTYQYLQNKQKYEEGYTSISPLYNDQMPNIPYLFGNTNVGLAFRNLGGRGNVLNLNYNLLYVHRFWLYWPSLGGTSVSDEKREIPKQLSHDISLVYSLKDGRYNIGIEVNNIGDAQLFDNFSLQKPGRFFNVNLRYYLQKAH</sequence>
<evidence type="ECO:0000259" key="14">
    <source>
        <dbReference type="Pfam" id="PF07715"/>
    </source>
</evidence>
<dbReference type="EMBL" id="VNHX01000001">
    <property type="protein sequence ID" value="TYP98503.1"/>
    <property type="molecule type" value="Genomic_DNA"/>
</dbReference>
<evidence type="ECO:0000256" key="1">
    <source>
        <dbReference type="ARBA" id="ARBA00004571"/>
    </source>
</evidence>
<dbReference type="InterPro" id="IPR037066">
    <property type="entry name" value="Plug_dom_sf"/>
</dbReference>
<dbReference type="Pfam" id="PF07715">
    <property type="entry name" value="Plug"/>
    <property type="match status" value="1"/>
</dbReference>
<dbReference type="PANTHER" id="PTHR30069:SF29">
    <property type="entry name" value="HEMOGLOBIN AND HEMOGLOBIN-HAPTOGLOBIN-BINDING PROTEIN 1-RELATED"/>
    <property type="match status" value="1"/>
</dbReference>
<keyword evidence="6 11" id="KW-0798">TonB box</keyword>
<dbReference type="SUPFAM" id="SSF49464">
    <property type="entry name" value="Carboxypeptidase regulatory domain-like"/>
    <property type="match status" value="1"/>
</dbReference>